<sequence length="92" mass="10539">MRVVAPGPVRACPGLIGLLTASVVHLLRMDATTQITPTFLTQRELAELLRMPERTLEDWRLMQTGPPYIKLGRLVRYDVQDVLTWVHEHRHG</sequence>
<evidence type="ECO:0000313" key="2">
    <source>
        <dbReference type="EMBL" id="SDO04252.1"/>
    </source>
</evidence>
<protein>
    <recommendedName>
        <fullName evidence="1">Helix-turn-helix domain-containing protein</fullName>
    </recommendedName>
</protein>
<dbReference type="Proteomes" id="UP000199639">
    <property type="component" value="Unassembled WGS sequence"/>
</dbReference>
<dbReference type="InterPro" id="IPR036388">
    <property type="entry name" value="WH-like_DNA-bd_sf"/>
</dbReference>
<name>A0A5E9G1W1_9MICO</name>
<dbReference type="AlphaFoldDB" id="A0A5E9G1W1"/>
<dbReference type="Gene3D" id="1.10.10.10">
    <property type="entry name" value="Winged helix-like DNA-binding domain superfamily/Winged helix DNA-binding domain"/>
    <property type="match status" value="1"/>
</dbReference>
<dbReference type="STRING" id="1424659.SAMN05216368_109119"/>
<evidence type="ECO:0000313" key="3">
    <source>
        <dbReference type="Proteomes" id="UP000199639"/>
    </source>
</evidence>
<dbReference type="RefSeq" id="WP_241983109.1">
    <property type="nucleotide sequence ID" value="NZ_FNIB01000009.1"/>
</dbReference>
<dbReference type="EMBL" id="FNIB01000009">
    <property type="protein sequence ID" value="SDO04252.1"/>
    <property type="molecule type" value="Genomic_DNA"/>
</dbReference>
<gene>
    <name evidence="2" type="ORF">SAMN05216368_109119</name>
</gene>
<dbReference type="InterPro" id="IPR009061">
    <property type="entry name" value="DNA-bd_dom_put_sf"/>
</dbReference>
<evidence type="ECO:0000259" key="1">
    <source>
        <dbReference type="Pfam" id="PF12728"/>
    </source>
</evidence>
<feature type="domain" description="Helix-turn-helix" evidence="1">
    <location>
        <begin position="39"/>
        <end position="89"/>
    </location>
</feature>
<dbReference type="Pfam" id="PF12728">
    <property type="entry name" value="HTH_17"/>
    <property type="match status" value="1"/>
</dbReference>
<proteinExistence type="predicted"/>
<dbReference type="SUPFAM" id="SSF46955">
    <property type="entry name" value="Putative DNA-binding domain"/>
    <property type="match status" value="1"/>
</dbReference>
<dbReference type="InterPro" id="IPR041657">
    <property type="entry name" value="HTH_17"/>
</dbReference>
<reference evidence="2 3" key="1">
    <citation type="submission" date="2016-10" db="EMBL/GenBank/DDBJ databases">
        <authorList>
            <person name="Varghese N."/>
            <person name="Submissions S."/>
        </authorList>
    </citation>
    <scope>NUCLEOTIDE SEQUENCE [LARGE SCALE GENOMIC DNA]</scope>
    <source>
        <strain evidence="2 3">CGMCC 1.11215</strain>
    </source>
</reference>
<organism evidence="2 3">
    <name type="scientific">Cryobacterium flavum</name>
    <dbReference type="NCBI Taxonomy" id="1424659"/>
    <lineage>
        <taxon>Bacteria</taxon>
        <taxon>Bacillati</taxon>
        <taxon>Actinomycetota</taxon>
        <taxon>Actinomycetes</taxon>
        <taxon>Micrococcales</taxon>
        <taxon>Microbacteriaceae</taxon>
        <taxon>Cryobacterium</taxon>
    </lineage>
</organism>
<accession>A0A5E9G1W1</accession>